<feature type="compositionally biased region" description="Acidic residues" evidence="2">
    <location>
        <begin position="1094"/>
        <end position="1104"/>
    </location>
</feature>
<dbReference type="PROSITE" id="PS50082">
    <property type="entry name" value="WD_REPEATS_2"/>
    <property type="match status" value="3"/>
</dbReference>
<dbReference type="Gene3D" id="2.130.10.10">
    <property type="entry name" value="YVTN repeat-like/Quinoprotein amine dehydrogenase"/>
    <property type="match status" value="3"/>
</dbReference>
<keyword evidence="1" id="KW-0853">WD repeat</keyword>
<evidence type="ECO:0000313" key="3">
    <source>
        <dbReference type="Proteomes" id="UP000694888"/>
    </source>
</evidence>
<accession>A0ABM1A6L5</accession>
<dbReference type="PROSITE" id="PS50294">
    <property type="entry name" value="WD_REPEATS_REGION"/>
    <property type="match status" value="2"/>
</dbReference>
<organism evidence="3 4">
    <name type="scientific">Aplysia californica</name>
    <name type="common">California sea hare</name>
    <dbReference type="NCBI Taxonomy" id="6500"/>
    <lineage>
        <taxon>Eukaryota</taxon>
        <taxon>Metazoa</taxon>
        <taxon>Spiralia</taxon>
        <taxon>Lophotrochozoa</taxon>
        <taxon>Mollusca</taxon>
        <taxon>Gastropoda</taxon>
        <taxon>Heterobranchia</taxon>
        <taxon>Euthyneura</taxon>
        <taxon>Tectipleura</taxon>
        <taxon>Aplysiida</taxon>
        <taxon>Aplysioidea</taxon>
        <taxon>Aplysiidae</taxon>
        <taxon>Aplysia</taxon>
    </lineage>
</organism>
<evidence type="ECO:0000313" key="4">
    <source>
        <dbReference type="RefSeq" id="XP_012941829.1"/>
    </source>
</evidence>
<feature type="region of interest" description="Disordered" evidence="2">
    <location>
        <begin position="1142"/>
        <end position="1202"/>
    </location>
</feature>
<dbReference type="InterPro" id="IPR001680">
    <property type="entry name" value="WD40_rpt"/>
</dbReference>
<dbReference type="InterPro" id="IPR036322">
    <property type="entry name" value="WD40_repeat_dom_sf"/>
</dbReference>
<evidence type="ECO:0000256" key="2">
    <source>
        <dbReference type="SAM" id="MobiDB-lite"/>
    </source>
</evidence>
<feature type="compositionally biased region" description="Basic and acidic residues" evidence="2">
    <location>
        <begin position="12"/>
        <end position="32"/>
    </location>
</feature>
<evidence type="ECO:0000256" key="1">
    <source>
        <dbReference type="PROSITE-ProRule" id="PRU00221"/>
    </source>
</evidence>
<dbReference type="Pfam" id="PF00400">
    <property type="entry name" value="WD40"/>
    <property type="match status" value="4"/>
</dbReference>
<feature type="region of interest" description="Disordered" evidence="2">
    <location>
        <begin position="1"/>
        <end position="32"/>
    </location>
</feature>
<dbReference type="SMART" id="SM00320">
    <property type="entry name" value="WD40"/>
    <property type="match status" value="4"/>
</dbReference>
<reference evidence="4" key="1">
    <citation type="submission" date="2025-08" db="UniProtKB">
        <authorList>
            <consortium name="RefSeq"/>
        </authorList>
    </citation>
    <scope>IDENTIFICATION</scope>
</reference>
<feature type="compositionally biased region" description="Pro residues" evidence="2">
    <location>
        <begin position="1187"/>
        <end position="1202"/>
    </location>
</feature>
<feature type="region of interest" description="Disordered" evidence="2">
    <location>
        <begin position="1071"/>
        <end position="1117"/>
    </location>
</feature>
<gene>
    <name evidence="4" type="primary">LOC101852565</name>
</gene>
<name>A0ABM1A6L5_APLCA</name>
<dbReference type="GeneID" id="101852565"/>
<feature type="repeat" description="WD" evidence="1">
    <location>
        <begin position="305"/>
        <end position="346"/>
    </location>
</feature>
<feature type="region of interest" description="Disordered" evidence="2">
    <location>
        <begin position="961"/>
        <end position="983"/>
    </location>
</feature>
<sequence>MLKLNNLLHSIRPSDDSPDTDRKDDNLKKKRNNTEKTELEILVQRKQNEVRTKAAHHWAILRASVCSAKEAVQAAEAKDVVITHGIHRDRKLNHQQHLTHVIYISEHKEYLTCDGQYFRFFHEDGRKKDVIDAEEGMNRVVYANQTNQFVGWVHGQEDVFLLSRTFVIRSQSKAVGRILLGTYNHNTGELITVGPHFITCWAFRYGARHLIARKTTKTNFGERKMFKMMVLEETASRTQRMFFAQGNGVVVYNIFSGLEVDHKKELHAQPVTALTFFNPLKYVITGAKDGCIKIWDSSWKVKMVFVGHNDAINFLKIYPHGPAFISASLDCTIRVWNMDTCDEVDKTAISEPIEGMGTEMNYNIFYTYAGKHVDLWKLQHLFHIHTNIGYRVNNIKVTTHPSYPPRAVLLCRDSSVRIICPTNGEVLTTLLLQPSDGLIDAAYAVAENTMFTVLGSGDIIKCMTDQNPCNITARWACNNPREMCNYLLVYEYVVDPTASNDIWAMMKRTVQTRSIQAVGSQSSNKNRTLLLGGRKDGYICVFDWHTGEVTFKADAHGSKGVLNMIANSKSDQLISAGMDNIIKVWRLYPFAQEALAPLMSFYCAHTPSFMTTIKSSLGVAFQDPGTATFSVVLYSLPEKTFASDNPGLEGGFHDRSDHKPDDDHMDLITGLTSCPRMKLYASCGMDGTIRVWNAQNVLIRVLKINTIPHSIAFCSPEGDLLVGISNHLFHISHKKYLPQFYIRKQVCMKFPSKKDESPLEFDENRLNEMDKNDVKRLKNSHASFKFEHFVDILSAEEEEEVMRDKKMKEEAFMMLENRESELVQIRDGALISKHKPKSTKRTQNRAFREYMKMYYNKEREKLPPDPDEDALQKKLVGETKTQEEGEDKYRPETAPYGFFSELSEKYLYEDGDASPLHPSYPITPCGFLPNSVLLKIMYPPPQPKAPSREATPYKPPELTAQQLGEIDSLHSKKGSRRGSELTQDAGFSRAVTFAADDHLSRVLEIDLSDDEELAKTPDETDMEPAVPFEFDESMRPVMDSASGGAPTSGAATIVTPARSSALTVRTFSDLPDSRFTTPKTPMKSRLSRKKTSFLEDEEDDDEDDMFSRGPGLSEKSTSLMSKFQEIMDKEASDVHKIDKATETVQEDIEEKVTPTPTPSEPIKRPVALPAKPIQKLVSRPKPKARTPTPPRSPTPPPPPTPLPNFIKQFVGTEWFDKYFPNCNENTMPKPWTSDTFVNMIVKLLRIAEWLHKVSVTDAILLVHTEEGLSDSVVIQAVKTLASVLNHHSTPPTCSVKEQKDFIMSALRALASFAVKDKDVIAEMMVQFLDGDRDIRASVLEVMTNLGLADPHRQFQKELDSWDIWSLDEKNHREELHKMCNQWLDRWMTSYKLRIKDTVDKLNMGHSLHGRLSHRGSVLGAGSSRRSSMMPGDDTLTTLPDGGSTLKLPTTARSGRVSAMSHGSVTVTLEQLQGSSIMESVNYIDSINYFCEMMTEKELEALRRGEVMRRQKGETVVQAKNTVLVLPKIAHKPALVRLGEMHTSKCRPERETVLHTDFRMPVITNRGRHPAPGDLNGFVPSINLPMKPVYLNPFPSAIDALHPRFSQPILITLKSAQKYFIPSQSYVPLEEHVAVGS</sequence>
<dbReference type="PANTHER" id="PTHR45532">
    <property type="entry name" value="WD REPEAT-CONTAINING PROTEIN 97"/>
    <property type="match status" value="1"/>
</dbReference>
<feature type="repeat" description="WD" evidence="1">
    <location>
        <begin position="661"/>
        <end position="696"/>
    </location>
</feature>
<proteinExistence type="predicted"/>
<feature type="repeat" description="WD" evidence="1">
    <location>
        <begin position="264"/>
        <end position="296"/>
    </location>
</feature>
<protein>
    <submittedName>
        <fullName evidence="4">WD repeat-containing protein 97 isoform X1</fullName>
    </submittedName>
</protein>
<feature type="region of interest" description="Disordered" evidence="2">
    <location>
        <begin position="1414"/>
        <end position="1445"/>
    </location>
</feature>
<dbReference type="PANTHER" id="PTHR45532:SF1">
    <property type="entry name" value="WD REPEAT-CONTAINING PROTEIN 97"/>
    <property type="match status" value="1"/>
</dbReference>
<dbReference type="InterPro" id="IPR015943">
    <property type="entry name" value="WD40/YVTN_repeat-like_dom_sf"/>
</dbReference>
<dbReference type="Proteomes" id="UP000694888">
    <property type="component" value="Unplaced"/>
</dbReference>
<dbReference type="SUPFAM" id="SSF50978">
    <property type="entry name" value="WD40 repeat-like"/>
    <property type="match status" value="1"/>
</dbReference>
<dbReference type="RefSeq" id="XP_012941829.1">
    <property type="nucleotide sequence ID" value="XM_013086375.2"/>
</dbReference>
<keyword evidence="3" id="KW-1185">Reference proteome</keyword>